<evidence type="ECO:0000256" key="1">
    <source>
        <dbReference type="SAM" id="MobiDB-lite"/>
    </source>
</evidence>
<feature type="region of interest" description="Disordered" evidence="1">
    <location>
        <begin position="23"/>
        <end position="188"/>
    </location>
</feature>
<feature type="compositionally biased region" description="Polar residues" evidence="1">
    <location>
        <begin position="143"/>
        <end position="157"/>
    </location>
</feature>
<accession>A0AAV7UM29</accession>
<dbReference type="EMBL" id="JANPWB010000005">
    <property type="protein sequence ID" value="KAJ1189039.1"/>
    <property type="molecule type" value="Genomic_DNA"/>
</dbReference>
<feature type="compositionally biased region" description="Low complexity" evidence="1">
    <location>
        <begin position="167"/>
        <end position="181"/>
    </location>
</feature>
<dbReference type="AlphaFoldDB" id="A0AAV7UM29"/>
<evidence type="ECO:0000313" key="2">
    <source>
        <dbReference type="EMBL" id="KAJ1189039.1"/>
    </source>
</evidence>
<evidence type="ECO:0000313" key="3">
    <source>
        <dbReference type="Proteomes" id="UP001066276"/>
    </source>
</evidence>
<keyword evidence="3" id="KW-1185">Reference proteome</keyword>
<protein>
    <submittedName>
        <fullName evidence="2">Uncharacterized protein</fullName>
    </submittedName>
</protein>
<reference evidence="2" key="1">
    <citation type="journal article" date="2022" name="bioRxiv">
        <title>Sequencing and chromosome-scale assembly of the giantPleurodeles waltlgenome.</title>
        <authorList>
            <person name="Brown T."/>
            <person name="Elewa A."/>
            <person name="Iarovenko S."/>
            <person name="Subramanian E."/>
            <person name="Araus A.J."/>
            <person name="Petzold A."/>
            <person name="Susuki M."/>
            <person name="Suzuki K.-i.T."/>
            <person name="Hayashi T."/>
            <person name="Toyoda A."/>
            <person name="Oliveira C."/>
            <person name="Osipova E."/>
            <person name="Leigh N.D."/>
            <person name="Simon A."/>
            <person name="Yun M.H."/>
        </authorList>
    </citation>
    <scope>NUCLEOTIDE SEQUENCE</scope>
    <source>
        <strain evidence="2">20211129_DDA</strain>
        <tissue evidence="2">Liver</tissue>
    </source>
</reference>
<proteinExistence type="predicted"/>
<name>A0AAV7UM29_PLEWA</name>
<dbReference type="Proteomes" id="UP001066276">
    <property type="component" value="Chromosome 3_1"/>
</dbReference>
<sequence length="212" mass="21612">MDGNTISTPDSVAWAMLAREAAASNSSSALARDSNPGPGVRPSTALPKSGPAKVLSGPKLQWQGAQAPRCPQGPLKVGGRRRQSTKPEAASSTLVRISACHGPGSAAEAHLRHPRSKAAQAPEHTPLLSPATSGPKPGPRLQVLTSIGATSCPSSISHCVRPRRRASSPPASQQGPSRVPAAAPPPRHNLLCNCAALPAVGQGQEGSRRSTG</sequence>
<organism evidence="2 3">
    <name type="scientific">Pleurodeles waltl</name>
    <name type="common">Iberian ribbed newt</name>
    <dbReference type="NCBI Taxonomy" id="8319"/>
    <lineage>
        <taxon>Eukaryota</taxon>
        <taxon>Metazoa</taxon>
        <taxon>Chordata</taxon>
        <taxon>Craniata</taxon>
        <taxon>Vertebrata</taxon>
        <taxon>Euteleostomi</taxon>
        <taxon>Amphibia</taxon>
        <taxon>Batrachia</taxon>
        <taxon>Caudata</taxon>
        <taxon>Salamandroidea</taxon>
        <taxon>Salamandridae</taxon>
        <taxon>Pleurodelinae</taxon>
        <taxon>Pleurodeles</taxon>
    </lineage>
</organism>
<comment type="caution">
    <text evidence="2">The sequence shown here is derived from an EMBL/GenBank/DDBJ whole genome shotgun (WGS) entry which is preliminary data.</text>
</comment>
<gene>
    <name evidence="2" type="ORF">NDU88_005791</name>
</gene>
<feature type="compositionally biased region" description="Low complexity" evidence="1">
    <location>
        <begin position="23"/>
        <end position="35"/>
    </location>
</feature>